<evidence type="ECO:0000313" key="3">
    <source>
        <dbReference type="Proteomes" id="UP001152798"/>
    </source>
</evidence>
<accession>A0A9P0MTL5</accession>
<sequence length="102" mass="11273">MNISPRAESQIAGPIPKTSSPRMAFQLGPGNLRWSGRSFLMKERGSGWCLNPNHPKASPPPSPYHNPFKGVNICDNIVGPVLDNGYDSNKERKKTRPEDENS</sequence>
<proteinExistence type="predicted"/>
<feature type="region of interest" description="Disordered" evidence="1">
    <location>
        <begin position="1"/>
        <end position="26"/>
    </location>
</feature>
<protein>
    <submittedName>
        <fullName evidence="2">Uncharacterized protein</fullName>
    </submittedName>
</protein>
<gene>
    <name evidence="2" type="ORF">NEZAVI_LOCUS12537</name>
</gene>
<name>A0A9P0MTL5_NEZVI</name>
<evidence type="ECO:0000256" key="1">
    <source>
        <dbReference type="SAM" id="MobiDB-lite"/>
    </source>
</evidence>
<feature type="region of interest" description="Disordered" evidence="1">
    <location>
        <begin position="82"/>
        <end position="102"/>
    </location>
</feature>
<dbReference type="Proteomes" id="UP001152798">
    <property type="component" value="Chromosome 5"/>
</dbReference>
<reference evidence="2" key="1">
    <citation type="submission" date="2022-01" db="EMBL/GenBank/DDBJ databases">
        <authorList>
            <person name="King R."/>
        </authorList>
    </citation>
    <scope>NUCLEOTIDE SEQUENCE</scope>
</reference>
<dbReference type="AlphaFoldDB" id="A0A9P0MTL5"/>
<dbReference type="EMBL" id="OV725081">
    <property type="protein sequence ID" value="CAH1404065.1"/>
    <property type="molecule type" value="Genomic_DNA"/>
</dbReference>
<organism evidence="2 3">
    <name type="scientific">Nezara viridula</name>
    <name type="common">Southern green stink bug</name>
    <name type="synonym">Cimex viridulus</name>
    <dbReference type="NCBI Taxonomy" id="85310"/>
    <lineage>
        <taxon>Eukaryota</taxon>
        <taxon>Metazoa</taxon>
        <taxon>Ecdysozoa</taxon>
        <taxon>Arthropoda</taxon>
        <taxon>Hexapoda</taxon>
        <taxon>Insecta</taxon>
        <taxon>Pterygota</taxon>
        <taxon>Neoptera</taxon>
        <taxon>Paraneoptera</taxon>
        <taxon>Hemiptera</taxon>
        <taxon>Heteroptera</taxon>
        <taxon>Panheteroptera</taxon>
        <taxon>Pentatomomorpha</taxon>
        <taxon>Pentatomoidea</taxon>
        <taxon>Pentatomidae</taxon>
        <taxon>Pentatominae</taxon>
        <taxon>Nezara</taxon>
    </lineage>
</organism>
<evidence type="ECO:0000313" key="2">
    <source>
        <dbReference type="EMBL" id="CAH1404065.1"/>
    </source>
</evidence>
<keyword evidence="3" id="KW-1185">Reference proteome</keyword>